<protein>
    <submittedName>
        <fullName evidence="2">tRNA (Adenosine(37)-N6)-threonylcarbamoyltransferase complex dimerization subunit type 1 TsaB</fullName>
        <ecNumber evidence="2">2.3.1.234</ecNumber>
    </submittedName>
</protein>
<name>A0ABW5R9P3_9BACL</name>
<reference evidence="3" key="1">
    <citation type="journal article" date="2019" name="Int. J. Syst. Evol. Microbiol.">
        <title>The Global Catalogue of Microorganisms (GCM) 10K type strain sequencing project: providing services to taxonomists for standard genome sequencing and annotation.</title>
        <authorList>
            <consortium name="The Broad Institute Genomics Platform"/>
            <consortium name="The Broad Institute Genome Sequencing Center for Infectious Disease"/>
            <person name="Wu L."/>
            <person name="Ma J."/>
        </authorList>
    </citation>
    <scope>NUCLEOTIDE SEQUENCE [LARGE SCALE GENOMIC DNA]</scope>
    <source>
        <strain evidence="3">KCTC 33676</strain>
    </source>
</reference>
<dbReference type="RefSeq" id="WP_379928256.1">
    <property type="nucleotide sequence ID" value="NZ_JBHUMM010000007.1"/>
</dbReference>
<dbReference type="PANTHER" id="PTHR11735:SF11">
    <property type="entry name" value="TRNA THREONYLCARBAMOYLADENOSINE BIOSYNTHESIS PROTEIN TSAB"/>
    <property type="match status" value="1"/>
</dbReference>
<feature type="domain" description="Gcp-like" evidence="1">
    <location>
        <begin position="41"/>
        <end position="246"/>
    </location>
</feature>
<comment type="caution">
    <text evidence="2">The sequence shown here is derived from an EMBL/GenBank/DDBJ whole genome shotgun (WGS) entry which is preliminary data.</text>
</comment>
<keyword evidence="2" id="KW-0012">Acyltransferase</keyword>
<dbReference type="EMBL" id="JBHUMM010000007">
    <property type="protein sequence ID" value="MFD2670827.1"/>
    <property type="molecule type" value="Genomic_DNA"/>
</dbReference>
<evidence type="ECO:0000313" key="3">
    <source>
        <dbReference type="Proteomes" id="UP001597497"/>
    </source>
</evidence>
<dbReference type="EC" id="2.3.1.234" evidence="2"/>
<dbReference type="NCBIfam" id="TIGR03725">
    <property type="entry name" value="T6A_YeaZ"/>
    <property type="match status" value="1"/>
</dbReference>
<dbReference type="Proteomes" id="UP001597497">
    <property type="component" value="Unassembled WGS sequence"/>
</dbReference>
<accession>A0ABW5R9P3</accession>
<keyword evidence="3" id="KW-1185">Reference proteome</keyword>
<dbReference type="Pfam" id="PF00814">
    <property type="entry name" value="TsaD"/>
    <property type="match status" value="1"/>
</dbReference>
<dbReference type="InterPro" id="IPR043129">
    <property type="entry name" value="ATPase_NBD"/>
</dbReference>
<dbReference type="InterPro" id="IPR000905">
    <property type="entry name" value="Gcp-like_dom"/>
</dbReference>
<sequence length="256" mass="28046">MIESKQSVQEASRWLALDTSTATLSVSLLTGEEEEASIQLEANRNHSIQLLPTVEKLMQERQWPMSSLDGIAVGKGPGSYTGIRVGVTAAKTLAWALQIPVIGVSSLHALALPHVAEQTEVWVVPVMNGRRGQVYTSLYTHRKQPGLAEDGIRLLDHWLSELKQRVEAHGADRISLQFIGEIAPFEQELNGFQQDMSGIASVTVQESLMRAKAVGWLGMDQARQDGSSASAVHTLVPNYTQLAEAEKKLKAKQKSR</sequence>
<dbReference type="GO" id="GO:0061711">
    <property type="term" value="F:tRNA N(6)-L-threonylcarbamoyladenine synthase activity"/>
    <property type="evidence" value="ECO:0007669"/>
    <property type="project" value="UniProtKB-EC"/>
</dbReference>
<dbReference type="Gene3D" id="3.30.420.40">
    <property type="match status" value="2"/>
</dbReference>
<gene>
    <name evidence="2" type="primary">tsaB</name>
    <name evidence="2" type="ORF">ACFSUC_04300</name>
</gene>
<evidence type="ECO:0000259" key="1">
    <source>
        <dbReference type="Pfam" id="PF00814"/>
    </source>
</evidence>
<evidence type="ECO:0000313" key="2">
    <source>
        <dbReference type="EMBL" id="MFD2670827.1"/>
    </source>
</evidence>
<proteinExistence type="predicted"/>
<keyword evidence="2" id="KW-0808">Transferase</keyword>
<dbReference type="CDD" id="cd24032">
    <property type="entry name" value="ASKHA_NBD_TsaB"/>
    <property type="match status" value="1"/>
</dbReference>
<dbReference type="SUPFAM" id="SSF53067">
    <property type="entry name" value="Actin-like ATPase domain"/>
    <property type="match status" value="1"/>
</dbReference>
<organism evidence="2 3">
    <name type="scientific">Marinicrinis sediminis</name>
    <dbReference type="NCBI Taxonomy" id="1652465"/>
    <lineage>
        <taxon>Bacteria</taxon>
        <taxon>Bacillati</taxon>
        <taxon>Bacillota</taxon>
        <taxon>Bacilli</taxon>
        <taxon>Bacillales</taxon>
        <taxon>Paenibacillaceae</taxon>
    </lineage>
</organism>
<dbReference type="PANTHER" id="PTHR11735">
    <property type="entry name" value="TRNA N6-ADENOSINE THREONYLCARBAMOYLTRANSFERASE"/>
    <property type="match status" value="1"/>
</dbReference>
<dbReference type="InterPro" id="IPR022496">
    <property type="entry name" value="T6A_TsaB"/>
</dbReference>